<dbReference type="GO" id="GO:0006313">
    <property type="term" value="P:DNA transposition"/>
    <property type="evidence" value="ECO:0007669"/>
    <property type="project" value="InterPro"/>
</dbReference>
<name>A0A7Y9X905_9ACTN</name>
<proteinExistence type="predicted"/>
<dbReference type="AlphaFoldDB" id="A0A7Y9X905"/>
<dbReference type="InterPro" id="IPR032806">
    <property type="entry name" value="YbfD_N"/>
</dbReference>
<dbReference type="InterPro" id="IPR002559">
    <property type="entry name" value="Transposase_11"/>
</dbReference>
<feature type="domain" description="Transposase IS4-like" evidence="1">
    <location>
        <begin position="142"/>
        <end position="370"/>
    </location>
</feature>
<protein>
    <submittedName>
        <fullName evidence="3">Putative transposase YbfD/YdcC</fullName>
    </submittedName>
</protein>
<evidence type="ECO:0000313" key="4">
    <source>
        <dbReference type="Proteomes" id="UP000584931"/>
    </source>
</evidence>
<feature type="domain" description="H repeat-associated protein N-terminal" evidence="2">
    <location>
        <begin position="30"/>
        <end position="120"/>
    </location>
</feature>
<dbReference type="InterPro" id="IPR051698">
    <property type="entry name" value="Transposase_11-like"/>
</dbReference>
<dbReference type="NCBIfam" id="NF033564">
    <property type="entry name" value="transpos_ISAs1"/>
    <property type="match status" value="1"/>
</dbReference>
<dbReference type="Pfam" id="PF01609">
    <property type="entry name" value="DDE_Tnp_1"/>
    <property type="match status" value="1"/>
</dbReference>
<comment type="caution">
    <text evidence="3">The sequence shown here is derived from an EMBL/GenBank/DDBJ whole genome shotgun (WGS) entry which is preliminary data.</text>
</comment>
<dbReference type="Proteomes" id="UP000584931">
    <property type="component" value="Unassembled WGS sequence"/>
</dbReference>
<evidence type="ECO:0000259" key="1">
    <source>
        <dbReference type="Pfam" id="PF01609"/>
    </source>
</evidence>
<reference evidence="3 4" key="1">
    <citation type="submission" date="2020-07" db="EMBL/GenBank/DDBJ databases">
        <title>Sequencing the genomes of 1000 actinobacteria strains.</title>
        <authorList>
            <person name="Klenk H.-P."/>
        </authorList>
    </citation>
    <scope>NUCLEOTIDE SEQUENCE [LARGE SCALE GENOMIC DNA]</scope>
    <source>
        <strain evidence="3 4">DSM 45278</strain>
    </source>
</reference>
<gene>
    <name evidence="3" type="ORF">HNR06_000014</name>
</gene>
<sequence length="410" mass="44604">MPALTSSPIPAVLAKLRPLDVDTITDLSRYLATVPDPRSPRGLWYPLTSILLICACAAISGAKTIDELAEWGQRATDDLLTAISVRPHPLGWRRAPCAPTIDRILCRIDAAALDAAINAYLTNRHRAATDDSDEDTQPVHGAIAVDGKALKGSARGDQVRRHLLSALTHHLPVTLAQAEVGSKTNETRHFRPLLDGLDLAGKTVTCDALHTVKDHLSWLVETKKAHYIAVAKTNQPTLHAQLSDLPWSSVPVAHTCSEKGHGRRESRSIKVMGIADSLGGIAFPHARLALRVHRRRQQTGKKQTRETVYAVTSLDAHQATPAELAIYLRGHWTIENSSHHIRDTTFAEDACTVHTGSAPRAMAALRNLAIGVLKTMGADNIAKTTRAIRDLPERALPFYGISYQPDHSGT</sequence>
<dbReference type="Pfam" id="PF13808">
    <property type="entry name" value="DDE_Tnp_1_assoc"/>
    <property type="match status" value="1"/>
</dbReference>
<dbReference type="EMBL" id="JACCHL010000001">
    <property type="protein sequence ID" value="NYH50425.1"/>
    <property type="molecule type" value="Genomic_DNA"/>
</dbReference>
<dbReference type="PANTHER" id="PTHR30298">
    <property type="entry name" value="H REPEAT-ASSOCIATED PREDICTED TRANSPOSASE"/>
    <property type="match status" value="1"/>
</dbReference>
<evidence type="ECO:0000259" key="2">
    <source>
        <dbReference type="Pfam" id="PF13808"/>
    </source>
</evidence>
<dbReference type="InterPro" id="IPR047647">
    <property type="entry name" value="ISAs1_transpos"/>
</dbReference>
<organism evidence="3 4">
    <name type="scientific">Nocardiopsis sinuspersici</name>
    <dbReference type="NCBI Taxonomy" id="501010"/>
    <lineage>
        <taxon>Bacteria</taxon>
        <taxon>Bacillati</taxon>
        <taxon>Actinomycetota</taxon>
        <taxon>Actinomycetes</taxon>
        <taxon>Streptosporangiales</taxon>
        <taxon>Nocardiopsidaceae</taxon>
        <taxon>Nocardiopsis</taxon>
    </lineage>
</organism>
<dbReference type="GO" id="GO:0004803">
    <property type="term" value="F:transposase activity"/>
    <property type="evidence" value="ECO:0007669"/>
    <property type="project" value="InterPro"/>
</dbReference>
<dbReference type="GO" id="GO:0003677">
    <property type="term" value="F:DNA binding"/>
    <property type="evidence" value="ECO:0007669"/>
    <property type="project" value="InterPro"/>
</dbReference>
<dbReference type="PANTHER" id="PTHR30298:SF0">
    <property type="entry name" value="PROTEIN YBFL-RELATED"/>
    <property type="match status" value="1"/>
</dbReference>
<dbReference type="RefSeq" id="WP_179808771.1">
    <property type="nucleotide sequence ID" value="NZ_JACCHL010000001.1"/>
</dbReference>
<evidence type="ECO:0000313" key="3">
    <source>
        <dbReference type="EMBL" id="NYH50425.1"/>
    </source>
</evidence>
<accession>A0A7Y9X905</accession>